<comment type="pathway">
    <text evidence="9">Cofactor biosynthesis; coenzyme A biosynthesis; CoA from (R)-pantothenate: step 4/5.</text>
</comment>
<proteinExistence type="inferred from homology"/>
<feature type="binding site" evidence="9">
    <location>
        <begin position="117"/>
        <end position="119"/>
    </location>
    <ligand>
        <name>ATP</name>
        <dbReference type="ChEBI" id="CHEBI:30616"/>
    </ligand>
</feature>
<dbReference type="PANTHER" id="PTHR21342:SF1">
    <property type="entry name" value="PHOSPHOPANTETHEINE ADENYLYLTRANSFERASE"/>
    <property type="match status" value="1"/>
</dbReference>
<feature type="binding site" evidence="9">
    <location>
        <begin position="152"/>
        <end position="158"/>
    </location>
    <ligand>
        <name>ATP</name>
        <dbReference type="ChEBI" id="CHEBI:30616"/>
    </ligand>
</feature>
<evidence type="ECO:0000256" key="6">
    <source>
        <dbReference type="ARBA" id="ARBA00022842"/>
    </source>
</evidence>
<dbReference type="CDD" id="cd02163">
    <property type="entry name" value="PPAT"/>
    <property type="match status" value="1"/>
</dbReference>
<comment type="subcellular location">
    <subcellularLocation>
        <location evidence="9">Cytoplasm</location>
    </subcellularLocation>
</comment>
<feature type="binding site" evidence="9">
    <location>
        <position position="41"/>
    </location>
    <ligand>
        <name>ATP</name>
        <dbReference type="ChEBI" id="CHEBI:30616"/>
    </ligand>
</feature>
<protein>
    <recommendedName>
        <fullName evidence="9">Phosphopantetheine adenylyltransferase</fullName>
        <ecNumber evidence="9">2.7.7.3</ecNumber>
    </recommendedName>
    <alternativeName>
        <fullName evidence="9">Dephospho-CoA pyrophosphorylase</fullName>
    </alternativeName>
    <alternativeName>
        <fullName evidence="9">Pantetheine-phosphate adenylyltransferase</fullName>
        <shortName evidence="9">PPAT</shortName>
    </alternativeName>
</protein>
<comment type="similarity">
    <text evidence="9">Belongs to the bacterial CoaD family.</text>
</comment>
<evidence type="ECO:0000313" key="12">
    <source>
        <dbReference type="Proteomes" id="UP000199664"/>
    </source>
</evidence>
<feature type="site" description="Transition state stabilizer" evidence="9">
    <location>
        <position position="41"/>
    </location>
</feature>
<dbReference type="EC" id="2.7.7.3" evidence="9"/>
<comment type="subunit">
    <text evidence="9">Homohexamer.</text>
</comment>
<keyword evidence="5 9" id="KW-0067">ATP-binding</keyword>
<keyword evidence="1 9" id="KW-0963">Cytoplasm</keyword>
<keyword evidence="12" id="KW-1185">Reference proteome</keyword>
<dbReference type="NCBIfam" id="TIGR00125">
    <property type="entry name" value="cyt_tran_rel"/>
    <property type="match status" value="1"/>
</dbReference>
<feature type="binding site" evidence="9">
    <location>
        <position position="65"/>
    </location>
    <ligand>
        <name>substrate</name>
    </ligand>
</feature>
<feature type="binding site" evidence="9">
    <location>
        <begin position="33"/>
        <end position="34"/>
    </location>
    <ligand>
        <name>ATP</name>
        <dbReference type="ChEBI" id="CHEBI:30616"/>
    </ligand>
</feature>
<evidence type="ECO:0000256" key="8">
    <source>
        <dbReference type="ARBA" id="ARBA00029346"/>
    </source>
</evidence>
<evidence type="ECO:0000256" key="9">
    <source>
        <dbReference type="HAMAP-Rule" id="MF_00151"/>
    </source>
</evidence>
<dbReference type="AlphaFoldDB" id="A0A1H7GWF6"/>
<name>A0A1H7GWF6_9HYPH</name>
<keyword evidence="3 9" id="KW-0548">Nucleotidyltransferase</keyword>
<evidence type="ECO:0000259" key="10">
    <source>
        <dbReference type="Pfam" id="PF01467"/>
    </source>
</evidence>
<comment type="cofactor">
    <cofactor evidence="9">
        <name>Mg(2+)</name>
        <dbReference type="ChEBI" id="CHEBI:18420"/>
    </cofactor>
</comment>
<evidence type="ECO:0000256" key="5">
    <source>
        <dbReference type="ARBA" id="ARBA00022840"/>
    </source>
</evidence>
<dbReference type="InterPro" id="IPR004821">
    <property type="entry name" value="Cyt_trans-like"/>
</dbReference>
<dbReference type="Gene3D" id="3.40.50.620">
    <property type="entry name" value="HUPs"/>
    <property type="match status" value="1"/>
</dbReference>
<feature type="domain" description="Cytidyltransferase-like" evidence="10">
    <location>
        <begin position="29"/>
        <end position="162"/>
    </location>
</feature>
<feature type="binding site" evidence="9">
    <location>
        <position position="116"/>
    </location>
    <ligand>
        <name>substrate</name>
    </ligand>
</feature>
<evidence type="ECO:0000256" key="7">
    <source>
        <dbReference type="ARBA" id="ARBA00022993"/>
    </source>
</evidence>
<dbReference type="GO" id="GO:0015937">
    <property type="term" value="P:coenzyme A biosynthetic process"/>
    <property type="evidence" value="ECO:0007669"/>
    <property type="project" value="UniProtKB-UniRule"/>
</dbReference>
<dbReference type="NCBIfam" id="TIGR01510">
    <property type="entry name" value="coaD_prev_kdtB"/>
    <property type="match status" value="1"/>
</dbReference>
<dbReference type="GO" id="GO:0005524">
    <property type="term" value="F:ATP binding"/>
    <property type="evidence" value="ECO:0007669"/>
    <property type="project" value="UniProtKB-KW"/>
</dbReference>
<dbReference type="EMBL" id="FOAN01000001">
    <property type="protein sequence ID" value="SEK40960.1"/>
    <property type="molecule type" value="Genomic_DNA"/>
</dbReference>
<dbReference type="Proteomes" id="UP000199664">
    <property type="component" value="Unassembled WGS sequence"/>
</dbReference>
<keyword evidence="4 9" id="KW-0547">Nucleotide-binding</keyword>
<feature type="binding site" evidence="9">
    <location>
        <position position="102"/>
    </location>
    <ligand>
        <name>substrate</name>
    </ligand>
</feature>
<evidence type="ECO:0000256" key="3">
    <source>
        <dbReference type="ARBA" id="ARBA00022695"/>
    </source>
</evidence>
<dbReference type="HAMAP" id="MF_00151">
    <property type="entry name" value="PPAT_bact"/>
    <property type="match status" value="1"/>
</dbReference>
<dbReference type="InterPro" id="IPR014729">
    <property type="entry name" value="Rossmann-like_a/b/a_fold"/>
</dbReference>
<comment type="function">
    <text evidence="9">Reversibly transfers an adenylyl group from ATP to 4'-phosphopantetheine, yielding dephospho-CoA (dPCoA) and pyrophosphate.</text>
</comment>
<evidence type="ECO:0000256" key="4">
    <source>
        <dbReference type="ARBA" id="ARBA00022741"/>
    </source>
</evidence>
<comment type="catalytic activity">
    <reaction evidence="8 9">
        <text>(R)-4'-phosphopantetheine + ATP + H(+) = 3'-dephospho-CoA + diphosphate</text>
        <dbReference type="Rhea" id="RHEA:19801"/>
        <dbReference type="ChEBI" id="CHEBI:15378"/>
        <dbReference type="ChEBI" id="CHEBI:30616"/>
        <dbReference type="ChEBI" id="CHEBI:33019"/>
        <dbReference type="ChEBI" id="CHEBI:57328"/>
        <dbReference type="ChEBI" id="CHEBI:61723"/>
        <dbReference type="EC" id="2.7.7.3"/>
    </reaction>
</comment>
<sequence>MKQPDPIRLYGLSRKPALANAQGMSHTAFYAGSFDPVTNGHLDMIEAACRLVDKLVLAIGVHPGKTPIFTAEERAELLRAIAGPVAAEFKTELEVTTFADLTIDAAKRAGATILVRGLRDGTDLDMEMQLAGMNHTMAPELQTVLLPSTPQARHITATLVRQIAAMGGDVSAFVPPVVSDRLKTKFARR</sequence>
<dbReference type="GO" id="GO:0004595">
    <property type="term" value="F:pantetheine-phosphate adenylyltransferase activity"/>
    <property type="evidence" value="ECO:0007669"/>
    <property type="project" value="UniProtKB-UniRule"/>
</dbReference>
<accession>A0A1H7GWF6</accession>
<reference evidence="12" key="1">
    <citation type="submission" date="2016-10" db="EMBL/GenBank/DDBJ databases">
        <authorList>
            <person name="Varghese N."/>
            <person name="Submissions S."/>
        </authorList>
    </citation>
    <scope>NUCLEOTIDE SEQUENCE [LARGE SCALE GENOMIC DNA]</scope>
    <source>
        <strain evidence="12">LMG 26383,CCUG 61248,R- 45681</strain>
    </source>
</reference>
<dbReference type="UniPathway" id="UPA00241">
    <property type="reaction ID" value="UER00355"/>
</dbReference>
<feature type="binding site" evidence="9">
    <location>
        <position position="33"/>
    </location>
    <ligand>
        <name>substrate</name>
    </ligand>
</feature>
<dbReference type="STRING" id="1036779.SAMN04515666_101447"/>
<dbReference type="PRINTS" id="PR01020">
    <property type="entry name" value="LPSBIOSNTHSS"/>
</dbReference>
<keyword evidence="2 9" id="KW-0808">Transferase</keyword>
<evidence type="ECO:0000256" key="1">
    <source>
        <dbReference type="ARBA" id="ARBA00022490"/>
    </source>
</evidence>
<dbReference type="PANTHER" id="PTHR21342">
    <property type="entry name" value="PHOSPHOPANTETHEINE ADENYLYLTRANSFERASE"/>
    <property type="match status" value="1"/>
</dbReference>
<feature type="binding site" evidence="9">
    <location>
        <position position="127"/>
    </location>
    <ligand>
        <name>ATP</name>
        <dbReference type="ChEBI" id="CHEBI:30616"/>
    </ligand>
</feature>
<dbReference type="SUPFAM" id="SSF52374">
    <property type="entry name" value="Nucleotidylyl transferase"/>
    <property type="match status" value="1"/>
</dbReference>
<dbReference type="GO" id="GO:0005737">
    <property type="term" value="C:cytoplasm"/>
    <property type="evidence" value="ECO:0007669"/>
    <property type="project" value="UniProtKB-SubCell"/>
</dbReference>
<keyword evidence="6 9" id="KW-0460">Magnesium</keyword>
<gene>
    <name evidence="9" type="primary">coaD</name>
    <name evidence="11" type="ORF">SAMN04515666_101447</name>
</gene>
<dbReference type="Pfam" id="PF01467">
    <property type="entry name" value="CTP_transf_like"/>
    <property type="match status" value="1"/>
</dbReference>
<evidence type="ECO:0000256" key="2">
    <source>
        <dbReference type="ARBA" id="ARBA00022679"/>
    </source>
</evidence>
<dbReference type="InterPro" id="IPR001980">
    <property type="entry name" value="PPAT"/>
</dbReference>
<organism evidence="11 12">
    <name type="scientific">Bosea lupini</name>
    <dbReference type="NCBI Taxonomy" id="1036779"/>
    <lineage>
        <taxon>Bacteria</taxon>
        <taxon>Pseudomonadati</taxon>
        <taxon>Pseudomonadota</taxon>
        <taxon>Alphaproteobacteria</taxon>
        <taxon>Hyphomicrobiales</taxon>
        <taxon>Boseaceae</taxon>
        <taxon>Bosea</taxon>
    </lineage>
</organism>
<keyword evidence="7 9" id="KW-0173">Coenzyme A biosynthesis</keyword>
<evidence type="ECO:0000313" key="11">
    <source>
        <dbReference type="EMBL" id="SEK40960.1"/>
    </source>
</evidence>